<dbReference type="InterPro" id="IPR036047">
    <property type="entry name" value="F-box-like_dom_sf"/>
</dbReference>
<dbReference type="SUPFAM" id="SSF52047">
    <property type="entry name" value="RNI-like"/>
    <property type="match status" value="1"/>
</dbReference>
<dbReference type="Gene3D" id="1.20.1280.50">
    <property type="match status" value="1"/>
</dbReference>
<dbReference type="InterPro" id="IPR032675">
    <property type="entry name" value="LRR_dom_sf"/>
</dbReference>
<dbReference type="AlphaFoldDB" id="A0A261XZR9"/>
<evidence type="ECO:0000313" key="3">
    <source>
        <dbReference type="Proteomes" id="UP000242875"/>
    </source>
</evidence>
<comment type="caution">
    <text evidence="2">The sequence shown here is derived from an EMBL/GenBank/DDBJ whole genome shotgun (WGS) entry which is preliminary data.</text>
</comment>
<dbReference type="Gene3D" id="3.80.10.10">
    <property type="entry name" value="Ribonuclease Inhibitor"/>
    <property type="match status" value="1"/>
</dbReference>
<dbReference type="OrthoDB" id="421226at2759"/>
<evidence type="ECO:0000313" key="2">
    <source>
        <dbReference type="EMBL" id="OZJ03842.1"/>
    </source>
</evidence>
<keyword evidence="3" id="KW-1185">Reference proteome</keyword>
<protein>
    <recommendedName>
        <fullName evidence="1">F-box domain-containing protein</fullName>
    </recommendedName>
</protein>
<sequence>MATTLPPELLSIVFELCSGASLSSCARVSKTWNLLATRILYHTPTAYTQRSLLLLARLAPHNATLIKRLDFSACKDSRHLTGHALNHLLTNAPYVQHLNLKQTSVKNVKTILRQCQLVSCALGSVTSGALLRSLGEQRRLRFLDVSKSNISDEDERMLGRLPSQLWYLDVSSTEVTDRMLMYLPPHLQGIGLENCANIGDRGVSELARLPLRQLNARGIRLTDRGLDKLSSALEQVDG</sequence>
<dbReference type="SUPFAM" id="SSF81383">
    <property type="entry name" value="F-box domain"/>
    <property type="match status" value="1"/>
</dbReference>
<dbReference type="Pfam" id="PF12937">
    <property type="entry name" value="F-box-like"/>
    <property type="match status" value="1"/>
</dbReference>
<name>A0A261XZR9_9FUNG</name>
<gene>
    <name evidence="2" type="ORF">BZG36_04305</name>
</gene>
<organism evidence="2 3">
    <name type="scientific">Bifiguratus adelaidae</name>
    <dbReference type="NCBI Taxonomy" id="1938954"/>
    <lineage>
        <taxon>Eukaryota</taxon>
        <taxon>Fungi</taxon>
        <taxon>Fungi incertae sedis</taxon>
        <taxon>Mucoromycota</taxon>
        <taxon>Mucoromycotina</taxon>
        <taxon>Endogonomycetes</taxon>
        <taxon>Endogonales</taxon>
        <taxon>Endogonales incertae sedis</taxon>
        <taxon>Bifiguratus</taxon>
    </lineage>
</organism>
<feature type="domain" description="F-box" evidence="1">
    <location>
        <begin position="4"/>
        <end position="44"/>
    </location>
</feature>
<evidence type="ECO:0000259" key="1">
    <source>
        <dbReference type="Pfam" id="PF12937"/>
    </source>
</evidence>
<dbReference type="InterPro" id="IPR001810">
    <property type="entry name" value="F-box_dom"/>
</dbReference>
<dbReference type="EMBL" id="MVBO01000066">
    <property type="protein sequence ID" value="OZJ03842.1"/>
    <property type="molecule type" value="Genomic_DNA"/>
</dbReference>
<accession>A0A261XZR9</accession>
<proteinExistence type="predicted"/>
<dbReference type="Proteomes" id="UP000242875">
    <property type="component" value="Unassembled WGS sequence"/>
</dbReference>
<reference evidence="2 3" key="1">
    <citation type="journal article" date="2017" name="Mycologia">
        <title>Bifiguratus adelaidae, gen. et sp. nov., a new member of Mucoromycotina in endophytic and soil-dwelling habitats.</title>
        <authorList>
            <person name="Torres-Cruz T.J."/>
            <person name="Billingsley Tobias T.L."/>
            <person name="Almatruk M."/>
            <person name="Hesse C."/>
            <person name="Kuske C.R."/>
            <person name="Desiro A."/>
            <person name="Benucci G.M."/>
            <person name="Bonito G."/>
            <person name="Stajich J.E."/>
            <person name="Dunlap C."/>
            <person name="Arnold A.E."/>
            <person name="Porras-Alfaro A."/>
        </authorList>
    </citation>
    <scope>NUCLEOTIDE SEQUENCE [LARGE SCALE GENOMIC DNA]</scope>
    <source>
        <strain evidence="2 3">AZ0501</strain>
    </source>
</reference>